<keyword evidence="2" id="KW-0456">Lyase</keyword>
<dbReference type="EMBL" id="SACL01000007">
    <property type="protein sequence ID" value="RVT92278.1"/>
    <property type="molecule type" value="Genomic_DNA"/>
</dbReference>
<evidence type="ECO:0000256" key="1">
    <source>
        <dbReference type="ARBA" id="ARBA00022793"/>
    </source>
</evidence>
<proteinExistence type="predicted"/>
<keyword evidence="5" id="KW-1185">Reference proteome</keyword>
<evidence type="ECO:0000259" key="3">
    <source>
        <dbReference type="Pfam" id="PF02775"/>
    </source>
</evidence>
<protein>
    <submittedName>
        <fullName evidence="4">Aldehyde dehydrogenase</fullName>
    </submittedName>
</protein>
<reference evidence="4 5" key="1">
    <citation type="submission" date="2019-01" db="EMBL/GenBank/DDBJ databases">
        <authorList>
            <person name="Chen W.-M."/>
        </authorList>
    </citation>
    <scope>NUCLEOTIDE SEQUENCE [LARGE SCALE GENOMIC DNA]</scope>
    <source>
        <strain evidence="4 5">CCP-6</strain>
    </source>
</reference>
<dbReference type="GO" id="GO:0044281">
    <property type="term" value="P:small molecule metabolic process"/>
    <property type="evidence" value="ECO:0007669"/>
    <property type="project" value="UniProtKB-ARBA"/>
</dbReference>
<dbReference type="InterPro" id="IPR011766">
    <property type="entry name" value="TPP_enzyme_TPP-bd"/>
</dbReference>
<dbReference type="Proteomes" id="UP000282957">
    <property type="component" value="Unassembled WGS sequence"/>
</dbReference>
<dbReference type="OrthoDB" id="6843902at2"/>
<comment type="caution">
    <text evidence="4">The sequence shown here is derived from an EMBL/GenBank/DDBJ whole genome shotgun (WGS) entry which is preliminary data.</text>
</comment>
<dbReference type="AlphaFoldDB" id="A0A437M3L0"/>
<dbReference type="InterPro" id="IPR029061">
    <property type="entry name" value="THDP-binding"/>
</dbReference>
<dbReference type="GO" id="GO:0030976">
    <property type="term" value="F:thiamine pyrophosphate binding"/>
    <property type="evidence" value="ECO:0007669"/>
    <property type="project" value="InterPro"/>
</dbReference>
<organism evidence="4 5">
    <name type="scientific">Rhodovarius crocodyli</name>
    <dbReference type="NCBI Taxonomy" id="1979269"/>
    <lineage>
        <taxon>Bacteria</taxon>
        <taxon>Pseudomonadati</taxon>
        <taxon>Pseudomonadota</taxon>
        <taxon>Alphaproteobacteria</taxon>
        <taxon>Acetobacterales</taxon>
        <taxon>Roseomonadaceae</taxon>
        <taxon>Rhodovarius</taxon>
    </lineage>
</organism>
<dbReference type="GO" id="GO:0016831">
    <property type="term" value="F:carboxy-lyase activity"/>
    <property type="evidence" value="ECO:0007669"/>
    <property type="project" value="UniProtKB-KW"/>
</dbReference>
<evidence type="ECO:0000256" key="2">
    <source>
        <dbReference type="ARBA" id="ARBA00023239"/>
    </source>
</evidence>
<dbReference type="SUPFAM" id="SSF52518">
    <property type="entry name" value="Thiamin diphosphate-binding fold (THDP-binding)"/>
    <property type="match status" value="1"/>
</dbReference>
<dbReference type="InterPro" id="IPR051818">
    <property type="entry name" value="TPP_dependent_decarboxylase"/>
</dbReference>
<evidence type="ECO:0000313" key="4">
    <source>
        <dbReference type="EMBL" id="RVT92278.1"/>
    </source>
</evidence>
<accession>A0A437M3L0</accession>
<dbReference type="Pfam" id="PF02775">
    <property type="entry name" value="TPP_enzyme_C"/>
    <property type="match status" value="1"/>
</dbReference>
<dbReference type="Gene3D" id="3.40.50.970">
    <property type="match status" value="1"/>
</dbReference>
<sequence>MGEVSIGGHLDRRAVVTELLRDRGELAVVTGLGSPSYDVMAAGDHKLNYYLWAAMGSAATVGLGLATAQPDRPVLVVTGDGEQMMGVGALATIALRRPANLGIIVLDNGHFGETGMQPSHAGQGVELARVAAACGFPHSQVVTEMDDVPALRARIQARSGLFLATVKIRAENPPRALPPRDGVYIKNRFREALGFAPN</sequence>
<evidence type="ECO:0000313" key="5">
    <source>
        <dbReference type="Proteomes" id="UP000282957"/>
    </source>
</evidence>
<dbReference type="PANTHER" id="PTHR42818:SF1">
    <property type="entry name" value="SULFOPYRUVATE DECARBOXYLASE"/>
    <property type="match status" value="1"/>
</dbReference>
<feature type="domain" description="Thiamine pyrophosphate enzyme TPP-binding" evidence="3">
    <location>
        <begin position="44"/>
        <end position="150"/>
    </location>
</feature>
<name>A0A437M3L0_9PROT</name>
<gene>
    <name evidence="4" type="ORF">EOD42_18875</name>
</gene>
<dbReference type="PANTHER" id="PTHR42818">
    <property type="entry name" value="SULFOPYRUVATE DECARBOXYLASE SUBUNIT ALPHA"/>
    <property type="match status" value="1"/>
</dbReference>
<keyword evidence="1" id="KW-0210">Decarboxylase</keyword>